<dbReference type="AlphaFoldDB" id="A0AAE8LZR6"/>
<accession>A0AAE8LZR6</accession>
<dbReference type="Proteomes" id="UP001187734">
    <property type="component" value="Unassembled WGS sequence"/>
</dbReference>
<feature type="region of interest" description="Disordered" evidence="1">
    <location>
        <begin position="96"/>
        <end position="144"/>
    </location>
</feature>
<sequence length="230" mass="26845">MDLAQLVQTFWPLLSELEHALRLLKKAYSKLDVDDRKWLRDHWIDIFDIDMTVQEQYTSVRNWYADKPLEELKDLVISIKTEIDLFRHARAQLDDLSDSESADSKSDDPGSPTKRLKVAEDDDRSTKKGDRLERQPRTTRKVRILQRPATNTNCRPLLCKGVDESNQTPRILPDDSNTRNNAWAFLRNGAFSNSGQEERQGSRRRPRGMVARIIEKNQKKAYMDQEMKDT</sequence>
<proteinExistence type="predicted"/>
<keyword evidence="3" id="KW-1185">Reference proteome</keyword>
<evidence type="ECO:0000313" key="3">
    <source>
        <dbReference type="Proteomes" id="UP001187734"/>
    </source>
</evidence>
<organism evidence="2 3">
    <name type="scientific">Fusarium torulosum</name>
    <dbReference type="NCBI Taxonomy" id="33205"/>
    <lineage>
        <taxon>Eukaryota</taxon>
        <taxon>Fungi</taxon>
        <taxon>Dikarya</taxon>
        <taxon>Ascomycota</taxon>
        <taxon>Pezizomycotina</taxon>
        <taxon>Sordariomycetes</taxon>
        <taxon>Hypocreomycetidae</taxon>
        <taxon>Hypocreales</taxon>
        <taxon>Nectriaceae</taxon>
        <taxon>Fusarium</taxon>
    </lineage>
</organism>
<gene>
    <name evidence="2" type="ORF">FTOL_01319</name>
</gene>
<comment type="caution">
    <text evidence="2">The sequence shown here is derived from an EMBL/GenBank/DDBJ whole genome shotgun (WGS) entry which is preliminary data.</text>
</comment>
<protein>
    <submittedName>
        <fullName evidence="2">Uncharacterized protein</fullName>
    </submittedName>
</protein>
<evidence type="ECO:0000256" key="1">
    <source>
        <dbReference type="SAM" id="MobiDB-lite"/>
    </source>
</evidence>
<feature type="compositionally biased region" description="Basic and acidic residues" evidence="1">
    <location>
        <begin position="124"/>
        <end position="136"/>
    </location>
</feature>
<evidence type="ECO:0000313" key="2">
    <source>
        <dbReference type="EMBL" id="SPJ71591.1"/>
    </source>
</evidence>
<reference evidence="2" key="1">
    <citation type="submission" date="2018-03" db="EMBL/GenBank/DDBJ databases">
        <authorList>
            <person name="Guldener U."/>
        </authorList>
    </citation>
    <scope>NUCLEOTIDE SEQUENCE</scope>
</reference>
<name>A0AAE8LZR6_9HYPO</name>
<dbReference type="EMBL" id="ONZP01000044">
    <property type="protein sequence ID" value="SPJ71591.1"/>
    <property type="molecule type" value="Genomic_DNA"/>
</dbReference>